<dbReference type="EMBL" id="BARS01002808">
    <property type="protein sequence ID" value="GAF73113.1"/>
    <property type="molecule type" value="Genomic_DNA"/>
</dbReference>
<dbReference type="SUPFAM" id="SSF51735">
    <property type="entry name" value="NAD(P)-binding Rossmann-fold domains"/>
    <property type="match status" value="1"/>
</dbReference>
<dbReference type="Gene3D" id="3.40.50.720">
    <property type="entry name" value="NAD(P)-binding Rossmann-like Domain"/>
    <property type="match status" value="1"/>
</dbReference>
<organism evidence="2">
    <name type="scientific">marine sediment metagenome</name>
    <dbReference type="NCBI Taxonomy" id="412755"/>
    <lineage>
        <taxon>unclassified sequences</taxon>
        <taxon>metagenomes</taxon>
        <taxon>ecological metagenomes</taxon>
    </lineage>
</organism>
<dbReference type="PANTHER" id="PTHR42879">
    <property type="entry name" value="3-OXOACYL-(ACYL-CARRIER-PROTEIN) REDUCTASE"/>
    <property type="match status" value="1"/>
</dbReference>
<evidence type="ECO:0008006" key="3">
    <source>
        <dbReference type="Google" id="ProtNLM"/>
    </source>
</evidence>
<comment type="caution">
    <text evidence="2">The sequence shown here is derived from an EMBL/GenBank/DDBJ whole genome shotgun (WGS) entry which is preliminary data.</text>
</comment>
<evidence type="ECO:0000256" key="1">
    <source>
        <dbReference type="ARBA" id="ARBA00006484"/>
    </source>
</evidence>
<dbReference type="AlphaFoldDB" id="X0RWE3"/>
<gene>
    <name evidence="2" type="ORF">S01H1_05384</name>
</gene>
<feature type="non-terminal residue" evidence="2">
    <location>
        <position position="102"/>
    </location>
</feature>
<protein>
    <recommendedName>
        <fullName evidence="3">Short-chain dehydrogenase/reductase SDR</fullName>
    </recommendedName>
</protein>
<proteinExistence type="inferred from homology"/>
<dbReference type="PRINTS" id="PR00081">
    <property type="entry name" value="GDHRDH"/>
</dbReference>
<evidence type="ECO:0000313" key="2">
    <source>
        <dbReference type="EMBL" id="GAF73113.1"/>
    </source>
</evidence>
<dbReference type="InterPro" id="IPR002347">
    <property type="entry name" value="SDR_fam"/>
</dbReference>
<accession>X0RWE3</accession>
<dbReference type="InterPro" id="IPR036291">
    <property type="entry name" value="NAD(P)-bd_dom_sf"/>
</dbReference>
<dbReference type="PANTHER" id="PTHR42879:SF2">
    <property type="entry name" value="3-OXOACYL-[ACYL-CARRIER-PROTEIN] REDUCTASE FABG"/>
    <property type="match status" value="1"/>
</dbReference>
<dbReference type="Pfam" id="PF00106">
    <property type="entry name" value="adh_short"/>
    <property type="match status" value="1"/>
</dbReference>
<sequence>MTQPLKGKLALVTGSGRGIGRAIALKLASQGSDVIVNFFRHRDTAEQTAKDVQDIGVKAKVIRANVGDPAKIDEMFDVISNDFGYLDILINNAASGVGRPVM</sequence>
<name>X0RWE3_9ZZZZ</name>
<dbReference type="InterPro" id="IPR050259">
    <property type="entry name" value="SDR"/>
</dbReference>
<comment type="similarity">
    <text evidence="1">Belongs to the short-chain dehydrogenases/reductases (SDR) family.</text>
</comment>
<reference evidence="2" key="1">
    <citation type="journal article" date="2014" name="Front. Microbiol.">
        <title>High frequency of phylogenetically diverse reductive dehalogenase-homologous genes in deep subseafloor sedimentary metagenomes.</title>
        <authorList>
            <person name="Kawai M."/>
            <person name="Futagami T."/>
            <person name="Toyoda A."/>
            <person name="Takaki Y."/>
            <person name="Nishi S."/>
            <person name="Hori S."/>
            <person name="Arai W."/>
            <person name="Tsubouchi T."/>
            <person name="Morono Y."/>
            <person name="Uchiyama I."/>
            <person name="Ito T."/>
            <person name="Fujiyama A."/>
            <person name="Inagaki F."/>
            <person name="Takami H."/>
        </authorList>
    </citation>
    <scope>NUCLEOTIDE SEQUENCE</scope>
    <source>
        <strain evidence="2">Expedition CK06-06</strain>
    </source>
</reference>